<feature type="transmembrane region" description="Helical" evidence="1">
    <location>
        <begin position="21"/>
        <end position="38"/>
    </location>
</feature>
<protein>
    <submittedName>
        <fullName evidence="2">Uncharacterized protein</fullName>
    </submittedName>
</protein>
<evidence type="ECO:0000313" key="2">
    <source>
        <dbReference type="EMBL" id="GAA4151358.1"/>
    </source>
</evidence>
<sequence length="315" mass="35258">MLSKVWEKAGERLAGEAIARLLTPVAVFWFAGLAAWTWRESRERSGGLTRLGADFAKHPAVLQLTAVVVVALAVIVSALITQRLSVPLTRLLEGYWPRGRGDRLRRRLHRRRTRDQQRAGALEARRLSGGLSAREADELARLQVRLRNAPGTLEQTMPTRFGNLLRAAELRPGAKHGLDTVACWPHLWLLLDDRVRSEIARGRAELDMAAHTVWWSLAIVVWTPLAWWALPLGPLLAVAVYYGWLLGAAQTYGDLVEAAFDLFRPRLYQALRWPLPIGPEGERAQGEQVTRYVWQGLAPEHLVFETTVEGKGPGT</sequence>
<feature type="transmembrane region" description="Helical" evidence="1">
    <location>
        <begin position="212"/>
        <end position="230"/>
    </location>
</feature>
<dbReference type="RefSeq" id="WP_345023875.1">
    <property type="nucleotide sequence ID" value="NZ_BAABDO010000093.1"/>
</dbReference>
<gene>
    <name evidence="2" type="ORF">GCM10022416_48470</name>
</gene>
<keyword evidence="3" id="KW-1185">Reference proteome</keyword>
<dbReference type="Proteomes" id="UP001500266">
    <property type="component" value="Unassembled WGS sequence"/>
</dbReference>
<proteinExistence type="predicted"/>
<name>A0ABP7ZA35_9ACTN</name>
<accession>A0ABP7ZA35</accession>
<organism evidence="2 3">
    <name type="scientific">Actinomadura keratinilytica</name>
    <dbReference type="NCBI Taxonomy" id="547461"/>
    <lineage>
        <taxon>Bacteria</taxon>
        <taxon>Bacillati</taxon>
        <taxon>Actinomycetota</taxon>
        <taxon>Actinomycetes</taxon>
        <taxon>Streptosporangiales</taxon>
        <taxon>Thermomonosporaceae</taxon>
        <taxon>Actinomadura</taxon>
    </lineage>
</organism>
<comment type="caution">
    <text evidence="2">The sequence shown here is derived from an EMBL/GenBank/DDBJ whole genome shotgun (WGS) entry which is preliminary data.</text>
</comment>
<evidence type="ECO:0000313" key="3">
    <source>
        <dbReference type="Proteomes" id="UP001500266"/>
    </source>
</evidence>
<reference evidence="3" key="1">
    <citation type="journal article" date="2019" name="Int. J. Syst. Evol. Microbiol.">
        <title>The Global Catalogue of Microorganisms (GCM) 10K type strain sequencing project: providing services to taxonomists for standard genome sequencing and annotation.</title>
        <authorList>
            <consortium name="The Broad Institute Genomics Platform"/>
            <consortium name="The Broad Institute Genome Sequencing Center for Infectious Disease"/>
            <person name="Wu L."/>
            <person name="Ma J."/>
        </authorList>
    </citation>
    <scope>NUCLEOTIDE SEQUENCE [LARGE SCALE GENOMIC DNA]</scope>
    <source>
        <strain evidence="3">JCM 17316</strain>
    </source>
</reference>
<dbReference type="EMBL" id="BAABDO010000093">
    <property type="protein sequence ID" value="GAA4151358.1"/>
    <property type="molecule type" value="Genomic_DNA"/>
</dbReference>
<keyword evidence="1" id="KW-1133">Transmembrane helix</keyword>
<feature type="transmembrane region" description="Helical" evidence="1">
    <location>
        <begin position="58"/>
        <end position="80"/>
    </location>
</feature>
<keyword evidence="1" id="KW-0472">Membrane</keyword>
<evidence type="ECO:0000256" key="1">
    <source>
        <dbReference type="SAM" id="Phobius"/>
    </source>
</evidence>
<keyword evidence="1" id="KW-0812">Transmembrane</keyword>